<sequence>MVYVHGGGWSVGDLDGYDALCRKIAVRSDSRVVSVAYRLAPEHPFPAGLTDVEAAVRWAAERYPEAPLVLAGDSAGANLATVCARRAREHGGPRIAAQLLISPVTDHDPTRPSYGRNTDELLLLRAADMAWFWDLYVPDARLRDDPDVSPLRAGDLSSSPPALIVLAGRDPLYDEGLAYAEALRRAGVPVDLVVHPTMAHGFVAFPSLPQAAETLDALAAAVRGAQRRHQTDPKTDPTEVPR</sequence>
<keyword evidence="7" id="KW-1185">Reference proteome</keyword>
<comment type="similarity">
    <text evidence="1">Belongs to the 'GDXG' lipolytic enzyme family.</text>
</comment>
<proteinExistence type="inferred from homology"/>
<feature type="domain" description="Alpha/beta hydrolase fold-3" evidence="5">
    <location>
        <begin position="1"/>
        <end position="203"/>
    </location>
</feature>
<gene>
    <name evidence="6" type="ORF">SLNWT_0017</name>
</gene>
<dbReference type="AlphaFoldDB" id="A0A0B5EEN5"/>
<organism evidence="6 7">
    <name type="scientific">Streptomyces albus (strain ATCC 21838 / DSM 41398 / FERM P-419 / JCM 4703 / NBRC 107858)</name>
    <dbReference type="NCBI Taxonomy" id="1081613"/>
    <lineage>
        <taxon>Bacteria</taxon>
        <taxon>Bacillati</taxon>
        <taxon>Actinomycetota</taxon>
        <taxon>Actinomycetes</taxon>
        <taxon>Kitasatosporales</taxon>
        <taxon>Streptomycetaceae</taxon>
        <taxon>Streptomyces</taxon>
    </lineage>
</organism>
<evidence type="ECO:0000256" key="3">
    <source>
        <dbReference type="PROSITE-ProRule" id="PRU10038"/>
    </source>
</evidence>
<reference evidence="6 7" key="1">
    <citation type="submission" date="2015-01" db="EMBL/GenBank/DDBJ databases">
        <title>Enhanced salinomycin production by adjusting the supply of polyketide extender units in Streptomyce albus DSM 41398.</title>
        <authorList>
            <person name="Lu C."/>
        </authorList>
    </citation>
    <scope>NUCLEOTIDE SEQUENCE [LARGE SCALE GENOMIC DNA]</scope>
    <source>
        <strain evidence="7">ATCC 21838 / DSM 41398 / FERM P-419 / JCM 4703 / NBRC 107858</strain>
    </source>
</reference>
<evidence type="ECO:0000256" key="2">
    <source>
        <dbReference type="ARBA" id="ARBA00022801"/>
    </source>
</evidence>
<dbReference type="PANTHER" id="PTHR48081">
    <property type="entry name" value="AB HYDROLASE SUPERFAMILY PROTEIN C4A8.06C"/>
    <property type="match status" value="1"/>
</dbReference>
<feature type="compositionally biased region" description="Basic and acidic residues" evidence="4">
    <location>
        <begin position="229"/>
        <end position="242"/>
    </location>
</feature>
<keyword evidence="2" id="KW-0378">Hydrolase</keyword>
<evidence type="ECO:0000256" key="1">
    <source>
        <dbReference type="ARBA" id="ARBA00010515"/>
    </source>
</evidence>
<protein>
    <submittedName>
        <fullName evidence="6">Lipase/esterase</fullName>
    </submittedName>
</protein>
<dbReference type="GO" id="GO:0016787">
    <property type="term" value="F:hydrolase activity"/>
    <property type="evidence" value="ECO:0007669"/>
    <property type="project" value="UniProtKB-KW"/>
</dbReference>
<dbReference type="Gene3D" id="3.40.50.1820">
    <property type="entry name" value="alpha/beta hydrolase"/>
    <property type="match status" value="1"/>
</dbReference>
<dbReference type="EMBL" id="CP010519">
    <property type="protein sequence ID" value="AJE80393.1"/>
    <property type="molecule type" value="Genomic_DNA"/>
</dbReference>
<dbReference type="KEGG" id="sals:SLNWT_0017"/>
<dbReference type="PROSITE" id="PS01174">
    <property type="entry name" value="LIPASE_GDXG_SER"/>
    <property type="match status" value="1"/>
</dbReference>
<dbReference type="InterPro" id="IPR029058">
    <property type="entry name" value="AB_hydrolase_fold"/>
</dbReference>
<evidence type="ECO:0000313" key="7">
    <source>
        <dbReference type="Proteomes" id="UP000031523"/>
    </source>
</evidence>
<evidence type="ECO:0000256" key="4">
    <source>
        <dbReference type="SAM" id="MobiDB-lite"/>
    </source>
</evidence>
<evidence type="ECO:0000259" key="5">
    <source>
        <dbReference type="Pfam" id="PF07859"/>
    </source>
</evidence>
<dbReference type="InterPro" id="IPR033140">
    <property type="entry name" value="Lipase_GDXG_put_SER_AS"/>
</dbReference>
<dbReference type="Pfam" id="PF07859">
    <property type="entry name" value="Abhydrolase_3"/>
    <property type="match status" value="1"/>
</dbReference>
<feature type="active site" evidence="3">
    <location>
        <position position="74"/>
    </location>
</feature>
<name>A0A0B5EEN5_STRA4</name>
<dbReference type="InterPro" id="IPR013094">
    <property type="entry name" value="AB_hydrolase_3"/>
</dbReference>
<dbReference type="PANTHER" id="PTHR48081:SF8">
    <property type="entry name" value="ALPHA_BETA HYDROLASE FOLD-3 DOMAIN-CONTAINING PROTEIN-RELATED"/>
    <property type="match status" value="1"/>
</dbReference>
<accession>A0A0B5EEN5</accession>
<dbReference type="Proteomes" id="UP000031523">
    <property type="component" value="Chromosome"/>
</dbReference>
<evidence type="ECO:0000313" key="6">
    <source>
        <dbReference type="EMBL" id="AJE80393.1"/>
    </source>
</evidence>
<feature type="region of interest" description="Disordered" evidence="4">
    <location>
        <begin position="223"/>
        <end position="242"/>
    </location>
</feature>
<dbReference type="InterPro" id="IPR050300">
    <property type="entry name" value="GDXG_lipolytic_enzyme"/>
</dbReference>
<dbReference type="SUPFAM" id="SSF53474">
    <property type="entry name" value="alpha/beta-Hydrolases"/>
    <property type="match status" value="1"/>
</dbReference>